<dbReference type="InterPro" id="IPR039421">
    <property type="entry name" value="Type_1_exporter"/>
</dbReference>
<evidence type="ECO:0000256" key="10">
    <source>
        <dbReference type="SAM" id="Phobius"/>
    </source>
</evidence>
<proteinExistence type="predicted"/>
<dbReference type="SMART" id="SM00382">
    <property type="entry name" value="AAA"/>
    <property type="match status" value="1"/>
</dbReference>
<dbReference type="SUPFAM" id="SSF52540">
    <property type="entry name" value="P-loop containing nucleoside triphosphate hydrolases"/>
    <property type="match status" value="1"/>
</dbReference>
<dbReference type="PROSITE" id="PS50929">
    <property type="entry name" value="ABC_TM1F"/>
    <property type="match status" value="1"/>
</dbReference>
<dbReference type="GO" id="GO:0005524">
    <property type="term" value="F:ATP binding"/>
    <property type="evidence" value="ECO:0007669"/>
    <property type="project" value="UniProtKB-KW"/>
</dbReference>
<dbReference type="CDD" id="cd03254">
    <property type="entry name" value="ABCC_Glucan_exporter_like"/>
    <property type="match status" value="1"/>
</dbReference>
<dbReference type="GO" id="GO:0016887">
    <property type="term" value="F:ATP hydrolysis activity"/>
    <property type="evidence" value="ECO:0007669"/>
    <property type="project" value="InterPro"/>
</dbReference>
<feature type="transmembrane region" description="Helical" evidence="10">
    <location>
        <begin position="289"/>
        <end position="316"/>
    </location>
</feature>
<dbReference type="PANTHER" id="PTHR43394">
    <property type="entry name" value="ATP-DEPENDENT PERMEASE MDL1, MITOCHONDRIAL"/>
    <property type="match status" value="1"/>
</dbReference>
<feature type="domain" description="ABC transmembrane type-1" evidence="12">
    <location>
        <begin position="55"/>
        <end position="338"/>
    </location>
</feature>
<evidence type="ECO:0000256" key="5">
    <source>
        <dbReference type="ARBA" id="ARBA00022741"/>
    </source>
</evidence>
<dbReference type="AlphaFoldDB" id="A0A5C1QEV4"/>
<dbReference type="RefSeq" id="WP_149484658.1">
    <property type="nucleotide sequence ID" value="NZ_CP036150.1"/>
</dbReference>
<keyword evidence="4 10" id="KW-0812">Transmembrane</keyword>
<feature type="transmembrane region" description="Helical" evidence="10">
    <location>
        <begin position="52"/>
        <end position="75"/>
    </location>
</feature>
<dbReference type="InterPro" id="IPR036640">
    <property type="entry name" value="ABC1_TM_sf"/>
</dbReference>
<organism evidence="13 14">
    <name type="scientific">Oceanispirochaeta crateris</name>
    <dbReference type="NCBI Taxonomy" id="2518645"/>
    <lineage>
        <taxon>Bacteria</taxon>
        <taxon>Pseudomonadati</taxon>
        <taxon>Spirochaetota</taxon>
        <taxon>Spirochaetia</taxon>
        <taxon>Spirochaetales</taxon>
        <taxon>Spirochaetaceae</taxon>
        <taxon>Oceanispirochaeta</taxon>
    </lineage>
</organism>
<accession>A0A5C1QEV4</accession>
<evidence type="ECO:0000259" key="12">
    <source>
        <dbReference type="PROSITE" id="PS50929"/>
    </source>
</evidence>
<feature type="transmembrane region" description="Helical" evidence="10">
    <location>
        <begin position="95"/>
        <end position="120"/>
    </location>
</feature>
<evidence type="ECO:0000256" key="8">
    <source>
        <dbReference type="ARBA" id="ARBA00023136"/>
    </source>
</evidence>
<dbReference type="GO" id="GO:0015421">
    <property type="term" value="F:ABC-type oligopeptide transporter activity"/>
    <property type="evidence" value="ECO:0007669"/>
    <property type="project" value="TreeGrafter"/>
</dbReference>
<dbReference type="Gene3D" id="3.40.50.300">
    <property type="entry name" value="P-loop containing nucleotide triphosphate hydrolases"/>
    <property type="match status" value="1"/>
</dbReference>
<dbReference type="PROSITE" id="PS00211">
    <property type="entry name" value="ABC_TRANSPORTER_1"/>
    <property type="match status" value="1"/>
</dbReference>
<evidence type="ECO:0000256" key="3">
    <source>
        <dbReference type="ARBA" id="ARBA00022475"/>
    </source>
</evidence>
<dbReference type="Pfam" id="PF00005">
    <property type="entry name" value="ABC_tran"/>
    <property type="match status" value="1"/>
</dbReference>
<evidence type="ECO:0000256" key="7">
    <source>
        <dbReference type="ARBA" id="ARBA00022989"/>
    </source>
</evidence>
<dbReference type="InterPro" id="IPR027417">
    <property type="entry name" value="P-loop_NTPase"/>
</dbReference>
<protein>
    <submittedName>
        <fullName evidence="13">ABC transporter ATP-binding protein</fullName>
    </submittedName>
</protein>
<evidence type="ECO:0000256" key="4">
    <source>
        <dbReference type="ARBA" id="ARBA00022692"/>
    </source>
</evidence>
<dbReference type="InterPro" id="IPR003439">
    <property type="entry name" value="ABC_transporter-like_ATP-bd"/>
</dbReference>
<name>A0A5C1QEV4_9SPIO</name>
<gene>
    <name evidence="13" type="ORF">EXM22_00690</name>
</gene>
<keyword evidence="7 10" id="KW-1133">Transmembrane helix</keyword>
<feature type="region of interest" description="Disordered" evidence="9">
    <location>
        <begin position="1"/>
        <end position="31"/>
    </location>
</feature>
<dbReference type="Proteomes" id="UP000324209">
    <property type="component" value="Chromosome"/>
</dbReference>
<dbReference type="InterPro" id="IPR017871">
    <property type="entry name" value="ABC_transporter-like_CS"/>
</dbReference>
<keyword evidence="5" id="KW-0547">Nucleotide-binding</keyword>
<dbReference type="InterPro" id="IPR011527">
    <property type="entry name" value="ABC1_TM_dom"/>
</dbReference>
<keyword evidence="14" id="KW-1185">Reference proteome</keyword>
<evidence type="ECO:0000259" key="11">
    <source>
        <dbReference type="PROSITE" id="PS50893"/>
    </source>
</evidence>
<feature type="transmembrane region" description="Helical" evidence="10">
    <location>
        <begin position="195"/>
        <end position="214"/>
    </location>
</feature>
<evidence type="ECO:0000313" key="14">
    <source>
        <dbReference type="Proteomes" id="UP000324209"/>
    </source>
</evidence>
<evidence type="ECO:0000256" key="2">
    <source>
        <dbReference type="ARBA" id="ARBA00022448"/>
    </source>
</evidence>
<dbReference type="PANTHER" id="PTHR43394:SF1">
    <property type="entry name" value="ATP-BINDING CASSETTE SUB-FAMILY B MEMBER 10, MITOCHONDRIAL"/>
    <property type="match status" value="1"/>
</dbReference>
<dbReference type="OrthoDB" id="341671at2"/>
<dbReference type="CDD" id="cd18547">
    <property type="entry name" value="ABC_6TM_Tm288_like"/>
    <property type="match status" value="1"/>
</dbReference>
<dbReference type="EMBL" id="CP036150">
    <property type="protein sequence ID" value="QEN06575.1"/>
    <property type="molecule type" value="Genomic_DNA"/>
</dbReference>
<keyword evidence="8 10" id="KW-0472">Membrane</keyword>
<dbReference type="GO" id="GO:0005886">
    <property type="term" value="C:plasma membrane"/>
    <property type="evidence" value="ECO:0007669"/>
    <property type="project" value="UniProtKB-SubCell"/>
</dbReference>
<keyword evidence="6 13" id="KW-0067">ATP-binding</keyword>
<evidence type="ECO:0000313" key="13">
    <source>
        <dbReference type="EMBL" id="QEN06575.1"/>
    </source>
</evidence>
<evidence type="ECO:0000256" key="6">
    <source>
        <dbReference type="ARBA" id="ARBA00022840"/>
    </source>
</evidence>
<dbReference type="Pfam" id="PF00664">
    <property type="entry name" value="ABC_membrane"/>
    <property type="match status" value="1"/>
</dbReference>
<keyword evidence="3" id="KW-1003">Cell membrane</keyword>
<dbReference type="PROSITE" id="PS50893">
    <property type="entry name" value="ABC_TRANSPORTER_2"/>
    <property type="match status" value="1"/>
</dbReference>
<feature type="transmembrane region" description="Helical" evidence="10">
    <location>
        <begin position="171"/>
        <end position="189"/>
    </location>
</feature>
<dbReference type="KEGG" id="ock:EXM22_00690"/>
<feature type="domain" description="ABC transporter" evidence="11">
    <location>
        <begin position="372"/>
        <end position="606"/>
    </location>
</feature>
<dbReference type="Gene3D" id="1.20.1560.10">
    <property type="entry name" value="ABC transporter type 1, transmembrane domain"/>
    <property type="match status" value="1"/>
</dbReference>
<sequence>MKKEPQEINTPILVPGPGAGGPGAHFAKPKEKAKDSRETLKKLWAYLKADTLGILLVLCIVLITTALNIAGPYLMKYAIDHYITTGINLSGLARILLAMVVIYSFAALFTFVQQWIMIAVSQKAIKALRRDIFHKFQTLTIHFFDTRSAGELMSRVTNDIDNISNTVSNSFLEIVSAVLTIGAVAVVMLAINWQLALICICVIPLVIILTKRVGHHTRKGFRDKQKHLGDLNGIIEESISGQRVVKAFTKESELLRDFSKKNVLLKNASNKANISSGLMGPLMNMMNNLNYGITTFAGSVLAIHGLVSVGTIAAFLNYTKQFSRPLNQIAQLYTTIQSALAGAERVFAILEEEPEFEDDENSLSLKDLKGEVVFQDLHFGYLSDVPIIKGIEIHAQPGQTIALVGPTGAGKTTMINLLARFYDFHKGSITIDGLDIRSIKKRDLRSKLGIVLQETFLFSDTVKENIRYGRLDATDEEIITASKLANAHQFIHRMPQGYDTLVSEDGANLSQGQKQLIAIARAILSEPSILVLDEATSSVDTRTEIQIQKGMLRLMEGRTSFVIAHRLSTIKNADQILVMDGGRIVERGSHKELMSAQGFYYKLYHSQFGSQAMTG</sequence>
<reference evidence="13 14" key="1">
    <citation type="submission" date="2019-02" db="EMBL/GenBank/DDBJ databases">
        <title>Complete Genome Sequence and Methylome Analysis of free living Spirochaetas.</title>
        <authorList>
            <person name="Fomenkov A."/>
            <person name="Dubinina G."/>
            <person name="Leshcheva N."/>
            <person name="Mikheeva N."/>
            <person name="Grabovich M."/>
            <person name="Vincze T."/>
            <person name="Roberts R.J."/>
        </authorList>
    </citation>
    <scope>NUCLEOTIDE SEQUENCE [LARGE SCALE GENOMIC DNA]</scope>
    <source>
        <strain evidence="13 14">K2</strain>
    </source>
</reference>
<dbReference type="FunFam" id="3.40.50.300:FF:000287">
    <property type="entry name" value="Multidrug ABC transporter ATP-binding protein"/>
    <property type="match status" value="1"/>
</dbReference>
<keyword evidence="2" id="KW-0813">Transport</keyword>
<dbReference type="SUPFAM" id="SSF90123">
    <property type="entry name" value="ABC transporter transmembrane region"/>
    <property type="match status" value="1"/>
</dbReference>
<dbReference type="FunFam" id="1.20.1560.10:FF:000011">
    <property type="entry name" value="Multidrug ABC transporter ATP-binding protein"/>
    <property type="match status" value="1"/>
</dbReference>
<comment type="subcellular location">
    <subcellularLocation>
        <location evidence="1">Cell membrane</location>
        <topology evidence="1">Multi-pass membrane protein</topology>
    </subcellularLocation>
</comment>
<evidence type="ECO:0000256" key="1">
    <source>
        <dbReference type="ARBA" id="ARBA00004651"/>
    </source>
</evidence>
<evidence type="ECO:0000256" key="9">
    <source>
        <dbReference type="SAM" id="MobiDB-lite"/>
    </source>
</evidence>
<dbReference type="InterPro" id="IPR003593">
    <property type="entry name" value="AAA+_ATPase"/>
</dbReference>